<evidence type="ECO:0000313" key="2">
    <source>
        <dbReference type="EMBL" id="MBC1457195.1"/>
    </source>
</evidence>
<organism evidence="2 3">
    <name type="scientific">Listeria newyorkensis</name>
    <dbReference type="NCBI Taxonomy" id="1497681"/>
    <lineage>
        <taxon>Bacteria</taxon>
        <taxon>Bacillati</taxon>
        <taxon>Bacillota</taxon>
        <taxon>Bacilli</taxon>
        <taxon>Bacillales</taxon>
        <taxon>Listeriaceae</taxon>
        <taxon>Listeria</taxon>
    </lineage>
</organism>
<dbReference type="AlphaFoldDB" id="A0A841YV65"/>
<keyword evidence="1" id="KW-1133">Transmembrane helix</keyword>
<sequence>MKFTKKSWGIAILVVICIIAIPAVIFTTNKAKASTAIDEQIAAYGIPPDDIIDISELGYDFKSGGYGRIITTKKDMAKWKAYLENPKHEEDNYYITYDKNDKQVRQKKNTNDPQSTDWYYIFHYDRGEVTVNVSVFGNWLDPEDTNMKDFLALPAYSKKIK</sequence>
<dbReference type="RefSeq" id="WP_185388512.1">
    <property type="nucleotide sequence ID" value="NZ_JAARQN010000003.1"/>
</dbReference>
<feature type="transmembrane region" description="Helical" evidence="1">
    <location>
        <begin position="7"/>
        <end position="26"/>
    </location>
</feature>
<evidence type="ECO:0000313" key="3">
    <source>
        <dbReference type="Proteomes" id="UP000569903"/>
    </source>
</evidence>
<reference evidence="2 3" key="1">
    <citation type="submission" date="2020-03" db="EMBL/GenBank/DDBJ databases">
        <title>Soil Listeria distribution.</title>
        <authorList>
            <person name="Liao J."/>
            <person name="Wiedmann M."/>
        </authorList>
    </citation>
    <scope>NUCLEOTIDE SEQUENCE [LARGE SCALE GENOMIC DNA]</scope>
    <source>
        <strain evidence="2 3">FSL L7-1614</strain>
    </source>
</reference>
<protein>
    <submittedName>
        <fullName evidence="2">Uncharacterized protein</fullName>
    </submittedName>
</protein>
<name>A0A841YV65_9LIST</name>
<evidence type="ECO:0000256" key="1">
    <source>
        <dbReference type="SAM" id="Phobius"/>
    </source>
</evidence>
<gene>
    <name evidence="2" type="ORF">HB850_05465</name>
</gene>
<proteinExistence type="predicted"/>
<accession>A0A841YV65</accession>
<keyword evidence="1" id="KW-0472">Membrane</keyword>
<dbReference type="EMBL" id="JAARQN010000003">
    <property type="protein sequence ID" value="MBC1457195.1"/>
    <property type="molecule type" value="Genomic_DNA"/>
</dbReference>
<dbReference type="Proteomes" id="UP000569903">
    <property type="component" value="Unassembled WGS sequence"/>
</dbReference>
<comment type="caution">
    <text evidence="2">The sequence shown here is derived from an EMBL/GenBank/DDBJ whole genome shotgun (WGS) entry which is preliminary data.</text>
</comment>
<keyword evidence="1" id="KW-0812">Transmembrane</keyword>